<evidence type="ECO:0000256" key="5">
    <source>
        <dbReference type="RuleBase" id="RU000461"/>
    </source>
</evidence>
<dbReference type="GO" id="GO:0020037">
    <property type="term" value="F:heme binding"/>
    <property type="evidence" value="ECO:0007669"/>
    <property type="project" value="InterPro"/>
</dbReference>
<dbReference type="GO" id="GO:0005506">
    <property type="term" value="F:iron ion binding"/>
    <property type="evidence" value="ECO:0007669"/>
    <property type="project" value="InterPro"/>
</dbReference>
<keyword evidence="4 5" id="KW-0408">Iron</keyword>
<keyword evidence="5" id="KW-0349">Heme</keyword>
<keyword evidence="7" id="KW-1185">Reference proteome</keyword>
<proteinExistence type="inferred from homology"/>
<evidence type="ECO:0000313" key="7">
    <source>
        <dbReference type="Proteomes" id="UP000198902"/>
    </source>
</evidence>
<evidence type="ECO:0000256" key="4">
    <source>
        <dbReference type="ARBA" id="ARBA00023004"/>
    </source>
</evidence>
<dbReference type="EMBL" id="CSTE01000002">
    <property type="protein sequence ID" value="CQR49937.1"/>
    <property type="molecule type" value="Genomic_DNA"/>
</dbReference>
<organism evidence="6 7">
    <name type="scientific">Haloferax massiliensis</name>
    <dbReference type="NCBI Taxonomy" id="1476858"/>
    <lineage>
        <taxon>Archaea</taxon>
        <taxon>Methanobacteriati</taxon>
        <taxon>Methanobacteriota</taxon>
        <taxon>Stenosarchaea group</taxon>
        <taxon>Halobacteria</taxon>
        <taxon>Halobacteriales</taxon>
        <taxon>Haloferacaceae</taxon>
        <taxon>Haloferax</taxon>
    </lineage>
</organism>
<dbReference type="PRINTS" id="PR00465">
    <property type="entry name" value="EP450IV"/>
</dbReference>
<dbReference type="PANTHER" id="PTHR24305">
    <property type="entry name" value="CYTOCHROME P450"/>
    <property type="match status" value="1"/>
</dbReference>
<evidence type="ECO:0000256" key="2">
    <source>
        <dbReference type="ARBA" id="ARBA00010617"/>
    </source>
</evidence>
<dbReference type="InterPro" id="IPR001128">
    <property type="entry name" value="Cyt_P450"/>
</dbReference>
<dbReference type="Pfam" id="PF00067">
    <property type="entry name" value="p450"/>
    <property type="match status" value="1"/>
</dbReference>
<dbReference type="SUPFAM" id="SSF48264">
    <property type="entry name" value="Cytochrome P450"/>
    <property type="match status" value="1"/>
</dbReference>
<keyword evidence="3 5" id="KW-0479">Metal-binding</keyword>
<keyword evidence="5" id="KW-0560">Oxidoreductase</keyword>
<dbReference type="InterPro" id="IPR017972">
    <property type="entry name" value="Cyt_P450_CS"/>
</dbReference>
<evidence type="ECO:0000256" key="1">
    <source>
        <dbReference type="ARBA" id="ARBA00001971"/>
    </source>
</evidence>
<dbReference type="RefSeq" id="WP_089777785.1">
    <property type="nucleotide sequence ID" value="NZ_CABLRR010000002.1"/>
</dbReference>
<name>A0A0D6JPU7_9EURY</name>
<comment type="similarity">
    <text evidence="2 5">Belongs to the cytochrome P450 family.</text>
</comment>
<dbReference type="AlphaFoldDB" id="A0A0D6JPU7"/>
<accession>A0A0D6JPU7</accession>
<evidence type="ECO:0000256" key="3">
    <source>
        <dbReference type="ARBA" id="ARBA00022723"/>
    </source>
</evidence>
<protein>
    <submittedName>
        <fullName evidence="6">Pentalenene oxygenase</fullName>
    </submittedName>
</protein>
<dbReference type="InterPro" id="IPR002403">
    <property type="entry name" value="Cyt_P450_E_grp-IV"/>
</dbReference>
<dbReference type="PRINTS" id="PR00385">
    <property type="entry name" value="P450"/>
</dbReference>
<reference evidence="7" key="1">
    <citation type="submission" date="2015-03" db="EMBL/GenBank/DDBJ databases">
        <authorList>
            <person name="Urmite Genomes"/>
        </authorList>
    </citation>
    <scope>NUCLEOTIDE SEQUENCE [LARGE SCALE GENOMIC DNA]</scope>
    <source>
        <strain evidence="7">Arc-Hr</strain>
    </source>
</reference>
<dbReference type="Proteomes" id="UP000198902">
    <property type="component" value="Unassembled WGS sequence"/>
</dbReference>
<dbReference type="OrthoDB" id="9881at2157"/>
<gene>
    <name evidence="6" type="primary">ptlI_1</name>
    <name evidence="6" type="ORF">BN996_01413</name>
</gene>
<dbReference type="InterPro" id="IPR036396">
    <property type="entry name" value="Cyt_P450_sf"/>
</dbReference>
<dbReference type="InterPro" id="IPR050121">
    <property type="entry name" value="Cytochrome_P450_monoxygenase"/>
</dbReference>
<keyword evidence="5" id="KW-0503">Monooxygenase</keyword>
<sequence>MTSPPPTPSGLPLVGHTVGFAADPFGFVADLLADHGVEDAVGLDVVGMDDLYVLAHPDHFERAFVTDRDSIVKGGEFEAAFGDAVIAAEGDEWRRQRDELEPFFRWERVDDYAPVMRRQVERRLRTWPDSGTLSLESEMKAVTLDIIFATILGRELDLDGDVRIRSAADGLNGRFAPASWVLPSWVPTPSRRRFDRADRVLREEVRELVETADEGSLTRHLADALGTDADYPATVESLENQLVGMIFAGHETTALALTYALYLLATHPDARGRAVAEVDRVVGDGPVTADATGELPVLERVIKETLRLYPPVHTLPRETAKPFPTGDRVIPAGTDIHLSVIRIHRDERWYDAPLAFRPGRWDGDTDRPAYAYLPFGAGPRSCLGRAFALTEAKIVLATVLRDFDLDWAGDGELAITPEMTTQPKGETPLVVRRR</sequence>
<evidence type="ECO:0000313" key="6">
    <source>
        <dbReference type="EMBL" id="CQR49937.1"/>
    </source>
</evidence>
<dbReference type="PANTHER" id="PTHR24305:SF166">
    <property type="entry name" value="CYTOCHROME P450 12A4, MITOCHONDRIAL-RELATED"/>
    <property type="match status" value="1"/>
</dbReference>
<dbReference type="Gene3D" id="1.10.630.10">
    <property type="entry name" value="Cytochrome P450"/>
    <property type="match status" value="1"/>
</dbReference>
<comment type="cofactor">
    <cofactor evidence="1">
        <name>heme</name>
        <dbReference type="ChEBI" id="CHEBI:30413"/>
    </cofactor>
</comment>
<dbReference type="GO" id="GO:0004497">
    <property type="term" value="F:monooxygenase activity"/>
    <property type="evidence" value="ECO:0007669"/>
    <property type="project" value="UniProtKB-KW"/>
</dbReference>
<dbReference type="GO" id="GO:0016705">
    <property type="term" value="F:oxidoreductase activity, acting on paired donors, with incorporation or reduction of molecular oxygen"/>
    <property type="evidence" value="ECO:0007669"/>
    <property type="project" value="InterPro"/>
</dbReference>
<dbReference type="PROSITE" id="PS00086">
    <property type="entry name" value="CYTOCHROME_P450"/>
    <property type="match status" value="1"/>
</dbReference>